<dbReference type="PROSITE" id="PS51123">
    <property type="entry name" value="OMPA_2"/>
    <property type="match status" value="1"/>
</dbReference>
<dbReference type="CDD" id="cd07185">
    <property type="entry name" value="OmpA_C-like"/>
    <property type="match status" value="1"/>
</dbReference>
<organism evidence="4 5">
    <name type="scientific">Thiothrix litoralis</name>
    <dbReference type="NCBI Taxonomy" id="2891210"/>
    <lineage>
        <taxon>Bacteria</taxon>
        <taxon>Pseudomonadati</taxon>
        <taxon>Pseudomonadota</taxon>
        <taxon>Gammaproteobacteria</taxon>
        <taxon>Thiotrichales</taxon>
        <taxon>Thiotrichaceae</taxon>
        <taxon>Thiothrix</taxon>
    </lineage>
</organism>
<gene>
    <name evidence="4" type="ORF">J9253_09305</name>
</gene>
<dbReference type="Proteomes" id="UP000672039">
    <property type="component" value="Chromosome"/>
</dbReference>
<dbReference type="RefSeq" id="WP_210224309.1">
    <property type="nucleotide sequence ID" value="NZ_CP072801.1"/>
</dbReference>
<dbReference type="PANTHER" id="PTHR30329:SF21">
    <property type="entry name" value="LIPOPROTEIN YIAD-RELATED"/>
    <property type="match status" value="1"/>
</dbReference>
<proteinExistence type="predicted"/>
<name>A0ABX7WWN3_9GAMM</name>
<dbReference type="Gene3D" id="3.30.1330.60">
    <property type="entry name" value="OmpA-like domain"/>
    <property type="match status" value="1"/>
</dbReference>
<dbReference type="InterPro" id="IPR006665">
    <property type="entry name" value="OmpA-like"/>
</dbReference>
<dbReference type="InterPro" id="IPR036737">
    <property type="entry name" value="OmpA-like_sf"/>
</dbReference>
<dbReference type="PANTHER" id="PTHR30329">
    <property type="entry name" value="STATOR ELEMENT OF FLAGELLAR MOTOR COMPLEX"/>
    <property type="match status" value="1"/>
</dbReference>
<accession>A0ABX7WWN3</accession>
<evidence type="ECO:0000256" key="1">
    <source>
        <dbReference type="PROSITE-ProRule" id="PRU00473"/>
    </source>
</evidence>
<evidence type="ECO:0000313" key="4">
    <source>
        <dbReference type="EMBL" id="QTR48085.1"/>
    </source>
</evidence>
<feature type="transmembrane region" description="Helical" evidence="2">
    <location>
        <begin position="17"/>
        <end position="34"/>
    </location>
</feature>
<dbReference type="Pfam" id="PF00691">
    <property type="entry name" value="OmpA"/>
    <property type="match status" value="1"/>
</dbReference>
<keyword evidence="2" id="KW-1133">Transmembrane helix</keyword>
<keyword evidence="2" id="KW-0812">Transmembrane</keyword>
<dbReference type="EMBL" id="CP072801">
    <property type="protein sequence ID" value="QTR48085.1"/>
    <property type="molecule type" value="Genomic_DNA"/>
</dbReference>
<evidence type="ECO:0000313" key="5">
    <source>
        <dbReference type="Proteomes" id="UP000672039"/>
    </source>
</evidence>
<keyword evidence="1 2" id="KW-0472">Membrane</keyword>
<reference evidence="4 5" key="1">
    <citation type="submission" date="2021-04" db="EMBL/GenBank/DDBJ databases">
        <title>Genomics, taxonomy and metabolism of representatives of sulfur bacteria of the genus Thiothrix: Thiothrix fructosivorans QT, Thiothrix unzii A1T and three new species, Thiothrix subterranea sp. nov., Thiothrix litoralis sp. nov. and 'Candidatus Thiothrix anitrata' sp. nov.</title>
        <authorList>
            <person name="Ravin N.V."/>
            <person name="Smolyakov D."/>
            <person name="Rudenko T.S."/>
            <person name="Mardanov A.V."/>
            <person name="Beletsky A.V."/>
            <person name="Markov N.D."/>
            <person name="Fomenkov A.I."/>
            <person name="Roberts R.J."/>
            <person name="Karnachuk O.V."/>
            <person name="Novikov A."/>
            <person name="Grabovich M.Y."/>
        </authorList>
    </citation>
    <scope>NUCLEOTIDE SEQUENCE [LARGE SCALE GENOMIC DNA]</scope>
    <source>
        <strain evidence="4 5">AS</strain>
    </source>
</reference>
<dbReference type="SUPFAM" id="SSF103088">
    <property type="entry name" value="OmpA-like"/>
    <property type="match status" value="1"/>
</dbReference>
<protein>
    <submittedName>
        <fullName evidence="4">OmpA family protein</fullName>
    </submittedName>
</protein>
<sequence>MLDSPSDNDDLTPMQEYVIAGGVILLFGLLYWYLNHGWNSETALATAPAPTQQSVRLEPVKFSAAAEAPTAMVELTVDDSKTSVTAPPRQAVAPTVAATTTAAATVAAPAAALPTKAATEPAQVVPPVAPAVQRASSPESTPAPAVQTEKLAAAPQITTYTLPDGSSIDIGKSNFGIALRDAIANHQTDKSIVFEGIQFDSGSSKPNVASGQPLKVVIALLHANPSIKLLIRGHTDEVGAAKDNTELSLVRANEVGVALVQAGIDRKRLRIMGMGSSEPISIDNTDSARQRNRRIDALILK</sequence>
<feature type="domain" description="OmpA-like" evidence="3">
    <location>
        <begin position="187"/>
        <end position="301"/>
    </location>
</feature>
<evidence type="ECO:0000259" key="3">
    <source>
        <dbReference type="PROSITE" id="PS51123"/>
    </source>
</evidence>
<evidence type="ECO:0000256" key="2">
    <source>
        <dbReference type="SAM" id="Phobius"/>
    </source>
</evidence>
<dbReference type="InterPro" id="IPR050330">
    <property type="entry name" value="Bact_OuterMem_StrucFunc"/>
</dbReference>
<keyword evidence="5" id="KW-1185">Reference proteome</keyword>